<accession>A0AAV4PWI0</accession>
<evidence type="ECO:0008006" key="4">
    <source>
        <dbReference type="Google" id="ProtNLM"/>
    </source>
</evidence>
<feature type="transmembrane region" description="Helical" evidence="1">
    <location>
        <begin position="42"/>
        <end position="63"/>
    </location>
</feature>
<organism evidence="2 3">
    <name type="scientific">Caerostris darwini</name>
    <dbReference type="NCBI Taxonomy" id="1538125"/>
    <lineage>
        <taxon>Eukaryota</taxon>
        <taxon>Metazoa</taxon>
        <taxon>Ecdysozoa</taxon>
        <taxon>Arthropoda</taxon>
        <taxon>Chelicerata</taxon>
        <taxon>Arachnida</taxon>
        <taxon>Araneae</taxon>
        <taxon>Araneomorphae</taxon>
        <taxon>Entelegynae</taxon>
        <taxon>Araneoidea</taxon>
        <taxon>Araneidae</taxon>
        <taxon>Caerostris</taxon>
    </lineage>
</organism>
<keyword evidence="1" id="KW-0812">Transmembrane</keyword>
<comment type="caution">
    <text evidence="2">The sequence shown here is derived from an EMBL/GenBank/DDBJ whole genome shotgun (WGS) entry which is preliminary data.</text>
</comment>
<gene>
    <name evidence="2" type="ORF">CDAR_213201</name>
</gene>
<dbReference type="Proteomes" id="UP001054837">
    <property type="component" value="Unassembled WGS sequence"/>
</dbReference>
<protein>
    <recommendedName>
        <fullName evidence="4">Transmembrane protein</fullName>
    </recommendedName>
</protein>
<evidence type="ECO:0000256" key="1">
    <source>
        <dbReference type="SAM" id="Phobius"/>
    </source>
</evidence>
<reference evidence="2 3" key="1">
    <citation type="submission" date="2021-06" db="EMBL/GenBank/DDBJ databases">
        <title>Caerostris darwini draft genome.</title>
        <authorList>
            <person name="Kono N."/>
            <person name="Arakawa K."/>
        </authorList>
    </citation>
    <scope>NUCLEOTIDE SEQUENCE [LARGE SCALE GENOMIC DNA]</scope>
</reference>
<dbReference type="EMBL" id="BPLQ01003552">
    <property type="protein sequence ID" value="GIY01261.1"/>
    <property type="molecule type" value="Genomic_DNA"/>
</dbReference>
<proteinExistence type="predicted"/>
<dbReference type="AlphaFoldDB" id="A0AAV4PWI0"/>
<keyword evidence="1" id="KW-0472">Membrane</keyword>
<evidence type="ECO:0000313" key="2">
    <source>
        <dbReference type="EMBL" id="GIY01261.1"/>
    </source>
</evidence>
<keyword evidence="3" id="KW-1185">Reference proteome</keyword>
<evidence type="ECO:0000313" key="3">
    <source>
        <dbReference type="Proteomes" id="UP001054837"/>
    </source>
</evidence>
<sequence length="91" mass="10692">MRSRKRDFCEVALAERNLFVNRKRNPIKKTEDLRIQSKTPKIFCGVLFYAAFSSPCFCFAFFLRHCFRNDSAKRKNFQHVGESFYSGPVSV</sequence>
<keyword evidence="1" id="KW-1133">Transmembrane helix</keyword>
<name>A0AAV4PWI0_9ARAC</name>